<dbReference type="EMBL" id="LAZR01046673">
    <property type="protein sequence ID" value="KKK95992.1"/>
    <property type="molecule type" value="Genomic_DNA"/>
</dbReference>
<sequence length="97" mass="11586">MRWLDGREPCDLVEWVKLWETLDIRRPHDNPSFIELIGLHHSTPVAVIYEEPHGSVFYAFSWRRLNRFEYFNSLEEEYFDIVSPYGYGGPLYSGKDE</sequence>
<protein>
    <submittedName>
        <fullName evidence="1">Uncharacterized protein</fullName>
    </submittedName>
</protein>
<accession>A0A0F8ZQ47</accession>
<reference evidence="1" key="1">
    <citation type="journal article" date="2015" name="Nature">
        <title>Complex archaea that bridge the gap between prokaryotes and eukaryotes.</title>
        <authorList>
            <person name="Spang A."/>
            <person name="Saw J.H."/>
            <person name="Jorgensen S.L."/>
            <person name="Zaremba-Niedzwiedzka K."/>
            <person name="Martijn J."/>
            <person name="Lind A.E."/>
            <person name="van Eijk R."/>
            <person name="Schleper C."/>
            <person name="Guy L."/>
            <person name="Ettema T.J."/>
        </authorList>
    </citation>
    <scope>NUCLEOTIDE SEQUENCE</scope>
</reference>
<comment type="caution">
    <text evidence="1">The sequence shown here is derived from an EMBL/GenBank/DDBJ whole genome shotgun (WGS) entry which is preliminary data.</text>
</comment>
<name>A0A0F8ZQ47_9ZZZZ</name>
<feature type="non-terminal residue" evidence="1">
    <location>
        <position position="97"/>
    </location>
</feature>
<gene>
    <name evidence="1" type="ORF">LCGC14_2667260</name>
</gene>
<evidence type="ECO:0000313" key="1">
    <source>
        <dbReference type="EMBL" id="KKK95992.1"/>
    </source>
</evidence>
<dbReference type="AlphaFoldDB" id="A0A0F8ZQ47"/>
<organism evidence="1">
    <name type="scientific">marine sediment metagenome</name>
    <dbReference type="NCBI Taxonomy" id="412755"/>
    <lineage>
        <taxon>unclassified sequences</taxon>
        <taxon>metagenomes</taxon>
        <taxon>ecological metagenomes</taxon>
    </lineage>
</organism>
<proteinExistence type="predicted"/>